<evidence type="ECO:0000313" key="6">
    <source>
        <dbReference type="EMBL" id="HJA05072.1"/>
    </source>
</evidence>
<accession>A0A9D2KIU0</accession>
<dbReference type="PANTHER" id="PTHR33514">
    <property type="entry name" value="PROTEIN ABCI12, CHLOROPLASTIC"/>
    <property type="match status" value="1"/>
</dbReference>
<reference evidence="6" key="2">
    <citation type="submission" date="2021-04" db="EMBL/GenBank/DDBJ databases">
        <authorList>
            <person name="Gilroy R."/>
        </authorList>
    </citation>
    <scope>NUCLEOTIDE SEQUENCE</scope>
    <source>
        <strain evidence="6">ChiHjej8B7-3636</strain>
    </source>
</reference>
<reference evidence="6" key="1">
    <citation type="journal article" date="2021" name="PeerJ">
        <title>Extensive microbial diversity within the chicken gut microbiome revealed by metagenomics and culture.</title>
        <authorList>
            <person name="Gilroy R."/>
            <person name="Ravi A."/>
            <person name="Getino M."/>
            <person name="Pursley I."/>
            <person name="Horton D.L."/>
            <person name="Alikhan N.F."/>
            <person name="Baker D."/>
            <person name="Gharbi K."/>
            <person name="Hall N."/>
            <person name="Watson M."/>
            <person name="Adriaenssens E.M."/>
            <person name="Foster-Nyarko E."/>
            <person name="Jarju S."/>
            <person name="Secka A."/>
            <person name="Antonio M."/>
            <person name="Oren A."/>
            <person name="Chaudhuri R.R."/>
            <person name="La Ragione R."/>
            <person name="Hildebrand F."/>
            <person name="Pallen M.J."/>
        </authorList>
    </citation>
    <scope>NUCLEOTIDE SEQUENCE</scope>
    <source>
        <strain evidence="6">ChiHjej8B7-3636</strain>
    </source>
</reference>
<feature type="transmembrane region" description="Helical" evidence="5">
    <location>
        <begin position="17"/>
        <end position="34"/>
    </location>
</feature>
<gene>
    <name evidence="6" type="ORF">H9800_09475</name>
</gene>
<comment type="caution">
    <text evidence="6">The sequence shown here is derived from an EMBL/GenBank/DDBJ whole genome shotgun (WGS) entry which is preliminary data.</text>
</comment>
<evidence type="ECO:0000256" key="2">
    <source>
        <dbReference type="ARBA" id="ARBA00022692"/>
    </source>
</evidence>
<dbReference type="GO" id="GO:0005886">
    <property type="term" value="C:plasma membrane"/>
    <property type="evidence" value="ECO:0007669"/>
    <property type="project" value="TreeGrafter"/>
</dbReference>
<keyword evidence="4 5" id="KW-0472">Membrane</keyword>
<dbReference type="Pfam" id="PF02361">
    <property type="entry name" value="CbiQ"/>
    <property type="match status" value="1"/>
</dbReference>
<comment type="subcellular location">
    <subcellularLocation>
        <location evidence="1">Membrane</location>
        <topology evidence="1">Multi-pass membrane protein</topology>
    </subcellularLocation>
</comment>
<organism evidence="6 7">
    <name type="scientific">Candidatus Microbacterium stercoravium</name>
    <dbReference type="NCBI Taxonomy" id="2838697"/>
    <lineage>
        <taxon>Bacteria</taxon>
        <taxon>Bacillati</taxon>
        <taxon>Actinomycetota</taxon>
        <taxon>Actinomycetes</taxon>
        <taxon>Micrococcales</taxon>
        <taxon>Microbacteriaceae</taxon>
        <taxon>Microbacterium</taxon>
    </lineage>
</organism>
<evidence type="ECO:0000256" key="1">
    <source>
        <dbReference type="ARBA" id="ARBA00004141"/>
    </source>
</evidence>
<dbReference type="Proteomes" id="UP000824220">
    <property type="component" value="Unassembled WGS sequence"/>
</dbReference>
<dbReference type="InterPro" id="IPR003339">
    <property type="entry name" value="ABC/ECF_trnsptr_transmembrane"/>
</dbReference>
<dbReference type="EMBL" id="DXAM01000135">
    <property type="protein sequence ID" value="HJA05072.1"/>
    <property type="molecule type" value="Genomic_DNA"/>
</dbReference>
<evidence type="ECO:0000256" key="3">
    <source>
        <dbReference type="ARBA" id="ARBA00022989"/>
    </source>
</evidence>
<evidence type="ECO:0000313" key="7">
    <source>
        <dbReference type="Proteomes" id="UP000824220"/>
    </source>
</evidence>
<dbReference type="AlphaFoldDB" id="A0A9D2KIU0"/>
<keyword evidence="2 5" id="KW-0812">Transmembrane</keyword>
<proteinExistence type="predicted"/>
<feature type="transmembrane region" description="Helical" evidence="5">
    <location>
        <begin position="96"/>
        <end position="113"/>
    </location>
</feature>
<evidence type="ECO:0000256" key="5">
    <source>
        <dbReference type="SAM" id="Phobius"/>
    </source>
</evidence>
<protein>
    <submittedName>
        <fullName evidence="6">Energy-coupling factor transporter transmembrane protein EcfT</fullName>
    </submittedName>
</protein>
<feature type="transmembrane region" description="Helical" evidence="5">
    <location>
        <begin position="69"/>
        <end position="89"/>
    </location>
</feature>
<feature type="transmembrane region" description="Helical" evidence="5">
    <location>
        <begin position="41"/>
        <end position="63"/>
    </location>
</feature>
<dbReference type="PANTHER" id="PTHR33514:SF13">
    <property type="entry name" value="PROTEIN ABCI12, CHLOROPLASTIC"/>
    <property type="match status" value="1"/>
</dbReference>
<dbReference type="CDD" id="cd16914">
    <property type="entry name" value="EcfT"/>
    <property type="match status" value="1"/>
</dbReference>
<keyword evidence="3 5" id="KW-1133">Transmembrane helix</keyword>
<evidence type="ECO:0000256" key="4">
    <source>
        <dbReference type="ARBA" id="ARBA00023136"/>
    </source>
</evidence>
<sequence>MIALYRPGDSLLHRLPAAWKLLGLLVGALTLTLLPRTVWTAAVAFAAVGALFVVGGIGVRAWVRQLWTLKWIVLLLGGTQAIFLGWELAAANTVRVAAVVMLAALVTFTTPAEETIGVLQRVLGPLRRFGVDPWRVAFTVQLTIAVIPVVSAMAARIREAQIARGVRLGPRAIVVLLVMALRHADDMADALTARGIA</sequence>
<name>A0A9D2KIU0_9MICO</name>
<feature type="transmembrane region" description="Helical" evidence="5">
    <location>
        <begin position="133"/>
        <end position="155"/>
    </location>
</feature>